<dbReference type="Gramene" id="OPUNC08G12970.1">
    <property type="protein sequence ID" value="OPUNC08G12970.1"/>
    <property type="gene ID" value="OPUNC08G12970"/>
</dbReference>
<feature type="compositionally biased region" description="Basic and acidic residues" evidence="1">
    <location>
        <begin position="47"/>
        <end position="57"/>
    </location>
</feature>
<name>A0A0E0LUV6_ORYPU</name>
<evidence type="ECO:0000256" key="1">
    <source>
        <dbReference type="SAM" id="MobiDB-lite"/>
    </source>
</evidence>
<dbReference type="AlphaFoldDB" id="A0A0E0LUV6"/>
<dbReference type="Proteomes" id="UP000026962">
    <property type="component" value="Chromosome 8"/>
</dbReference>
<protein>
    <submittedName>
        <fullName evidence="3">Uncharacterized protein</fullName>
    </submittedName>
</protein>
<keyword evidence="4" id="KW-1185">Reference proteome</keyword>
<evidence type="ECO:0000313" key="3">
    <source>
        <dbReference type="EnsemblPlants" id="OPUNC08G12970.1"/>
    </source>
</evidence>
<evidence type="ECO:0000256" key="2">
    <source>
        <dbReference type="SAM" id="Phobius"/>
    </source>
</evidence>
<keyword evidence="2" id="KW-0472">Membrane</keyword>
<dbReference type="OMA" id="VAGCVPM"/>
<feature type="transmembrane region" description="Helical" evidence="2">
    <location>
        <begin position="271"/>
        <end position="294"/>
    </location>
</feature>
<reference evidence="3" key="2">
    <citation type="submission" date="2018-05" db="EMBL/GenBank/DDBJ databases">
        <title>OpunRS2 (Oryza punctata Reference Sequence Version 2).</title>
        <authorList>
            <person name="Zhang J."/>
            <person name="Kudrna D."/>
            <person name="Lee S."/>
            <person name="Talag J."/>
            <person name="Welchert J."/>
            <person name="Wing R.A."/>
        </authorList>
    </citation>
    <scope>NUCLEOTIDE SEQUENCE [LARGE SCALE GENOMIC DNA]</scope>
</reference>
<feature type="transmembrane region" description="Helical" evidence="2">
    <location>
        <begin position="240"/>
        <end position="259"/>
    </location>
</feature>
<reference evidence="3" key="1">
    <citation type="submission" date="2015-04" db="UniProtKB">
        <authorList>
            <consortium name="EnsemblPlants"/>
        </authorList>
    </citation>
    <scope>IDENTIFICATION</scope>
</reference>
<feature type="region of interest" description="Disordered" evidence="1">
    <location>
        <begin position="38"/>
        <end position="62"/>
    </location>
</feature>
<sequence length="342" mass="37270">MTYYMFAMLDANQKYPRNRVRAQSTAYPLPVRRATKSAPLSAVTAATRRERETDRRRSMGSRVAAEEADAAAAAALLTLQELAAAARRMEHVRVVPMEVEAPAARPPPPPPTRVQRLVAALRGRYSRGVDAVLYGFIGAVWVALVAGCVPMAVSRWVGVHGHTVAVVGGAVSWVSVRAMGVLALAFAPLFVLRGMDRGRAQVVEVHDEENSNVARENPPTDGINPENNGTWCQLAKHANFVAKVICIIFFLVILTGLLIEQLAPVKRSGLWAGGSIFVEIGFFVCSALSSMIVLPKLVFEMRGMGLCRVRTKNCEDAAGLLQQTSKNLCYKSEWLAPKMDDK</sequence>
<proteinExistence type="predicted"/>
<organism evidence="3">
    <name type="scientific">Oryza punctata</name>
    <name type="common">Red rice</name>
    <dbReference type="NCBI Taxonomy" id="4537"/>
    <lineage>
        <taxon>Eukaryota</taxon>
        <taxon>Viridiplantae</taxon>
        <taxon>Streptophyta</taxon>
        <taxon>Embryophyta</taxon>
        <taxon>Tracheophyta</taxon>
        <taxon>Spermatophyta</taxon>
        <taxon>Magnoliopsida</taxon>
        <taxon>Liliopsida</taxon>
        <taxon>Poales</taxon>
        <taxon>Poaceae</taxon>
        <taxon>BOP clade</taxon>
        <taxon>Oryzoideae</taxon>
        <taxon>Oryzeae</taxon>
        <taxon>Oryzinae</taxon>
        <taxon>Oryza</taxon>
    </lineage>
</organism>
<evidence type="ECO:0000313" key="4">
    <source>
        <dbReference type="Proteomes" id="UP000026962"/>
    </source>
</evidence>
<feature type="transmembrane region" description="Helical" evidence="2">
    <location>
        <begin position="131"/>
        <end position="153"/>
    </location>
</feature>
<feature type="transmembrane region" description="Helical" evidence="2">
    <location>
        <begin position="173"/>
        <end position="192"/>
    </location>
</feature>
<keyword evidence="2" id="KW-1133">Transmembrane helix</keyword>
<dbReference type="EnsemblPlants" id="OPUNC08G12970.1">
    <property type="protein sequence ID" value="OPUNC08G12970.1"/>
    <property type="gene ID" value="OPUNC08G12970"/>
</dbReference>
<keyword evidence="2" id="KW-0812">Transmembrane</keyword>
<accession>A0A0E0LUV6</accession>